<name>A0A7S3NGS9_9STRA</name>
<organism evidence="2">
    <name type="scientific">Aureoumbra lagunensis</name>
    <dbReference type="NCBI Taxonomy" id="44058"/>
    <lineage>
        <taxon>Eukaryota</taxon>
        <taxon>Sar</taxon>
        <taxon>Stramenopiles</taxon>
        <taxon>Ochrophyta</taxon>
        <taxon>Pelagophyceae</taxon>
        <taxon>Pelagomonadales</taxon>
        <taxon>Aureoumbra</taxon>
    </lineage>
</organism>
<proteinExistence type="predicted"/>
<evidence type="ECO:0000256" key="1">
    <source>
        <dbReference type="SAM" id="SignalP"/>
    </source>
</evidence>
<dbReference type="AlphaFoldDB" id="A0A7S3NGS9"/>
<reference evidence="2" key="1">
    <citation type="submission" date="2021-01" db="EMBL/GenBank/DDBJ databases">
        <authorList>
            <person name="Corre E."/>
            <person name="Pelletier E."/>
            <person name="Niang G."/>
            <person name="Scheremetjew M."/>
            <person name="Finn R."/>
            <person name="Kale V."/>
            <person name="Holt S."/>
            <person name="Cochrane G."/>
            <person name="Meng A."/>
            <person name="Brown T."/>
            <person name="Cohen L."/>
        </authorList>
    </citation>
    <scope>NUCLEOTIDE SEQUENCE</scope>
    <source>
        <strain evidence="2">CCMP1510</strain>
    </source>
</reference>
<dbReference type="EMBL" id="HBIJ01001038">
    <property type="protein sequence ID" value="CAE0360048.1"/>
    <property type="molecule type" value="Transcribed_RNA"/>
</dbReference>
<evidence type="ECO:0008006" key="3">
    <source>
        <dbReference type="Google" id="ProtNLM"/>
    </source>
</evidence>
<protein>
    <recommendedName>
        <fullName evidence="3">Hexosyltransferase</fullName>
    </recommendedName>
</protein>
<keyword evidence="1" id="KW-0732">Signal</keyword>
<feature type="signal peptide" evidence="1">
    <location>
        <begin position="1"/>
        <end position="23"/>
    </location>
</feature>
<feature type="chain" id="PRO_5030683837" description="Hexosyltransferase" evidence="1">
    <location>
        <begin position="24"/>
        <end position="394"/>
    </location>
</feature>
<accession>A0A7S3NGS9</accession>
<evidence type="ECO:0000313" key="2">
    <source>
        <dbReference type="EMBL" id="CAE0360048.1"/>
    </source>
</evidence>
<sequence length="394" mass="45727">MHIMMSFWIGLTFIVVCLSMSYGEDWQRNEVIRLVEAMNKKNTHCLERKDEERRKRLGVCVTGQLSRLELESKIRRLISLNSEAYEIDMVFVLGTNTHFVNGETDAGGRAEWSAELIRKAVRHWAPRVARVVVDAGPQLERPYIELSYLQASDKPWLGKARIESHVRQWWSLLRCWKHFIHLACKRQAPYQTFVKLRDDAFLLAPIILKNMNIQDLIVLPECGNFAGYNDKWAFLDATLGRAYFAMPVFEYYTNYSSLNMHKGNPENLLKRVLIKHQAPVSAVSVDILPILTSRFRTNEISGQTFPQNITPASCFLFDQLKLGKEPHCWPSDCDRRRAIYCDRCTVKRQEWLRDHFLERDSEFNSEQKAATCTAECRHRPISITSFASFASISK</sequence>
<gene>
    <name evidence="2" type="ORF">ALAG00032_LOCUS777</name>
</gene>